<evidence type="ECO:0000313" key="4">
    <source>
        <dbReference type="Proteomes" id="UP000308018"/>
    </source>
</evidence>
<evidence type="ECO:0000313" key="1">
    <source>
        <dbReference type="EMBL" id="PMP10687.1"/>
    </source>
</evidence>
<dbReference type="Proteomes" id="UP000235579">
    <property type="component" value="Unassembled WGS sequence"/>
</dbReference>
<evidence type="ECO:0000313" key="2">
    <source>
        <dbReference type="EMBL" id="TKG28236.1"/>
    </source>
</evidence>
<reference evidence="1" key="3">
    <citation type="journal article" date="2018" name="Nature">
        <title>A major lineage of non-tailed dsDNA viruses as unrecognized killers of marine bacteria.</title>
        <authorList>
            <person name="Kauffman K.M."/>
            <person name="Hussain F.A."/>
            <person name="Yang J."/>
            <person name="Arevalo P."/>
            <person name="Brown J.M."/>
            <person name="Chang W.K."/>
            <person name="VanInsberghe D."/>
            <person name="Elsherbini J."/>
            <person name="Sharma R.S."/>
            <person name="Cutler M.B."/>
            <person name="Kelly L."/>
            <person name="Polz M.F."/>
        </authorList>
    </citation>
    <scope>NUCLEOTIDE SEQUENCE</scope>
    <source>
        <strain evidence="1">10N.222.48.A2</strain>
    </source>
</reference>
<reference evidence="2 4" key="4">
    <citation type="submission" date="2019-04" db="EMBL/GenBank/DDBJ databases">
        <title>A reverse ecology approach based on a biological definition of microbial populations.</title>
        <authorList>
            <person name="Arevalo P."/>
            <person name="Vaninsberghe D."/>
            <person name="Elsherbini J."/>
            <person name="Gore J."/>
            <person name="Polz M."/>
        </authorList>
    </citation>
    <scope>NUCLEOTIDE SEQUENCE [LARGE SCALE GENOMIC DNA]</scope>
    <source>
        <strain evidence="2 4">10N.222.45.A8</strain>
    </source>
</reference>
<name>A0A2N7NDK1_9VIBR</name>
<organism evidence="1 3">
    <name type="scientific">Vibrio tasmaniensis</name>
    <dbReference type="NCBI Taxonomy" id="212663"/>
    <lineage>
        <taxon>Bacteria</taxon>
        <taxon>Pseudomonadati</taxon>
        <taxon>Pseudomonadota</taxon>
        <taxon>Gammaproteobacteria</taxon>
        <taxon>Vibrionales</taxon>
        <taxon>Vibrionaceae</taxon>
        <taxon>Vibrio</taxon>
    </lineage>
</organism>
<reference evidence="3" key="1">
    <citation type="submission" date="2016-07" db="EMBL/GenBank/DDBJ databases">
        <title>Nontailed viruses are major unrecognized killers of bacteria in the ocean.</title>
        <authorList>
            <person name="Kauffman K."/>
            <person name="Hussain F."/>
            <person name="Yang J."/>
            <person name="Arevalo P."/>
            <person name="Brown J."/>
            <person name="Cutler M."/>
            <person name="Kelly L."/>
            <person name="Polz M.F."/>
        </authorList>
    </citation>
    <scope>NUCLEOTIDE SEQUENCE [LARGE SCALE GENOMIC DNA]</scope>
    <source>
        <strain evidence="3">10N.222.48.A2</strain>
    </source>
</reference>
<gene>
    <name evidence="1" type="ORF">BCS92_22485</name>
    <name evidence="2" type="ORF">FC057_22310</name>
</gene>
<comment type="caution">
    <text evidence="1">The sequence shown here is derived from an EMBL/GenBank/DDBJ whole genome shotgun (WGS) entry which is preliminary data.</text>
</comment>
<dbReference type="Proteomes" id="UP000308018">
    <property type="component" value="Unassembled WGS sequence"/>
</dbReference>
<sequence>MMGRKYKIKYLINTFLILLLSAISFSSMSGSLEIDVTKINPSELDSIRPKIIIQNGEVRLSKVGFSTEKLVLDKPLEHSEARKKLYENVKSMLEKNKNILADIEEGKIPFPNESTKSSVTEALQFNDDFLESASDTLGSDVIDSNKLYFSTSYKGENVVISEVKDWTALEKRSISQVMSDPDNIVNTRLNRPGAVKRASVENGREIIRDLKKGGGEIKKVTAFMISDVLETNYRRMGFSTPNCF</sequence>
<accession>A0A2N7NDK1</accession>
<dbReference type="AlphaFoldDB" id="A0A2N7NDK1"/>
<dbReference type="EMBL" id="MDBP01000070">
    <property type="protein sequence ID" value="PMP10687.1"/>
    <property type="molecule type" value="Genomic_DNA"/>
</dbReference>
<reference evidence="1" key="2">
    <citation type="submission" date="2016-07" db="EMBL/GenBank/DDBJ databases">
        <authorList>
            <person name="Wan K."/>
            <person name="Booth B."/>
            <person name="Spirohn K."/>
            <person name="Hao T."/>
            <person name="Hu Y."/>
            <person name="Calderwood M."/>
            <person name="Hill D."/>
            <person name="Mohr S."/>
            <person name="Vidal M."/>
            <person name="Celniker S."/>
            <person name="Perrimon N."/>
        </authorList>
    </citation>
    <scope>NUCLEOTIDE SEQUENCE</scope>
    <source>
        <strain evidence="1">10N.222.48.A2</strain>
    </source>
</reference>
<protein>
    <submittedName>
        <fullName evidence="1">Uncharacterized protein</fullName>
    </submittedName>
</protein>
<evidence type="ECO:0000313" key="3">
    <source>
        <dbReference type="Proteomes" id="UP000235579"/>
    </source>
</evidence>
<dbReference type="EMBL" id="SYVV01000041">
    <property type="protein sequence ID" value="TKG28236.1"/>
    <property type="molecule type" value="Genomic_DNA"/>
</dbReference>
<proteinExistence type="predicted"/>
<dbReference type="RefSeq" id="WP_016800077.1">
    <property type="nucleotide sequence ID" value="NZ_MDBG01000226.1"/>
</dbReference>